<reference evidence="1" key="1">
    <citation type="submission" date="2020-02" db="EMBL/GenBank/DDBJ databases">
        <authorList>
            <person name="Meier V. D."/>
        </authorList>
    </citation>
    <scope>NUCLEOTIDE SEQUENCE</scope>
    <source>
        <strain evidence="1">AVDCRST_MAG56</strain>
    </source>
</reference>
<dbReference type="EMBL" id="CADCTQ010000585">
    <property type="protein sequence ID" value="CAA9323450.1"/>
    <property type="molecule type" value="Genomic_DNA"/>
</dbReference>
<organism evidence="1">
    <name type="scientific">uncultured Cytophagales bacterium</name>
    <dbReference type="NCBI Taxonomy" id="158755"/>
    <lineage>
        <taxon>Bacteria</taxon>
        <taxon>Pseudomonadati</taxon>
        <taxon>Bacteroidota</taxon>
        <taxon>Sphingobacteriia</taxon>
        <taxon>Sphingobacteriales</taxon>
        <taxon>environmental samples</taxon>
    </lineage>
</organism>
<protein>
    <submittedName>
        <fullName evidence="1">Uncharacterized protein</fullName>
    </submittedName>
</protein>
<sequence>MSDNAFLHRLQPVVEQRHGAVYYDPGHRAVILKVQTTYLPYEHFLLFLQGIEQLADRQPVEVMIFDKSSLRIFHQPSMEWYHVVWKEKMHAKGLRTYRKILPADPLFRESVRIGRERIERENPGFRIEKFDVRYVDSVEAAWAELTAQRSNGSNPA</sequence>
<gene>
    <name evidence="1" type="ORF">AVDCRST_MAG56-7413</name>
</gene>
<dbReference type="AlphaFoldDB" id="A0A6J4L3X2"/>
<evidence type="ECO:0000313" key="1">
    <source>
        <dbReference type="EMBL" id="CAA9323450.1"/>
    </source>
</evidence>
<accession>A0A6J4L3X2</accession>
<name>A0A6J4L3X2_9SPHI</name>
<proteinExistence type="predicted"/>